<keyword evidence="2" id="KW-1185">Reference proteome</keyword>
<sequence>MCLRWWLLIPNPNNKSKKKKGGPISMDHVLLALQETKDKMDLRIRALLDFFDAANLGYLDYPQIKPFLDRGFSVVANMLKKIEPLDTSVVSKAVSDSAKDSMKQTISTMLGLLSSDQFSVTVFVSKRIVGSERLISVPNSLAPQTR</sequence>
<gene>
    <name evidence="1" type="ORF">CMV_008328</name>
</gene>
<dbReference type="Proteomes" id="UP000737018">
    <property type="component" value="Unassembled WGS sequence"/>
</dbReference>
<dbReference type="EMBL" id="JRKL02000864">
    <property type="protein sequence ID" value="KAF3967696.1"/>
    <property type="molecule type" value="Genomic_DNA"/>
</dbReference>
<comment type="caution">
    <text evidence="1">The sequence shown here is derived from an EMBL/GenBank/DDBJ whole genome shotgun (WGS) entry which is preliminary data.</text>
</comment>
<dbReference type="PANTHER" id="PTHR33598">
    <property type="entry name" value="OS02G0833400 PROTEIN"/>
    <property type="match status" value="1"/>
</dbReference>
<accession>A0A8J4RSP3</accession>
<evidence type="ECO:0000313" key="2">
    <source>
        <dbReference type="Proteomes" id="UP000737018"/>
    </source>
</evidence>
<name>A0A8J4RSP3_9ROSI</name>
<dbReference type="AlphaFoldDB" id="A0A8J4RSP3"/>
<evidence type="ECO:0000313" key="1">
    <source>
        <dbReference type="EMBL" id="KAF3967696.1"/>
    </source>
</evidence>
<proteinExistence type="predicted"/>
<protein>
    <submittedName>
        <fullName evidence="1">Uncharacterized protein</fullName>
    </submittedName>
</protein>
<dbReference type="Pfam" id="PF05542">
    <property type="entry name" value="DUF760"/>
    <property type="match status" value="1"/>
</dbReference>
<organism evidence="1 2">
    <name type="scientific">Castanea mollissima</name>
    <name type="common">Chinese chestnut</name>
    <dbReference type="NCBI Taxonomy" id="60419"/>
    <lineage>
        <taxon>Eukaryota</taxon>
        <taxon>Viridiplantae</taxon>
        <taxon>Streptophyta</taxon>
        <taxon>Embryophyta</taxon>
        <taxon>Tracheophyta</taxon>
        <taxon>Spermatophyta</taxon>
        <taxon>Magnoliopsida</taxon>
        <taxon>eudicotyledons</taxon>
        <taxon>Gunneridae</taxon>
        <taxon>Pentapetalae</taxon>
        <taxon>rosids</taxon>
        <taxon>fabids</taxon>
        <taxon>Fagales</taxon>
        <taxon>Fagaceae</taxon>
        <taxon>Castanea</taxon>
    </lineage>
</organism>
<dbReference type="PANTHER" id="PTHR33598:SF10">
    <property type="entry name" value="SEED MATURATION-LIKE PROTEIN"/>
    <property type="match status" value="1"/>
</dbReference>
<reference evidence="1" key="1">
    <citation type="submission" date="2020-03" db="EMBL/GenBank/DDBJ databases">
        <title>Castanea mollissima Vanexum genome sequencing.</title>
        <authorList>
            <person name="Staton M."/>
        </authorList>
    </citation>
    <scope>NUCLEOTIDE SEQUENCE</scope>
    <source>
        <tissue evidence="1">Leaf</tissue>
    </source>
</reference>
<dbReference type="OrthoDB" id="1937644at2759"/>
<dbReference type="InterPro" id="IPR008479">
    <property type="entry name" value="DUF760"/>
</dbReference>